<comment type="caution">
    <text evidence="9">The sequence shown here is derived from an EMBL/GenBank/DDBJ whole genome shotgun (WGS) entry which is preliminary data.</text>
</comment>
<dbReference type="InterPro" id="IPR002898">
    <property type="entry name" value="MotA_ExbB_proton_chnl"/>
</dbReference>
<dbReference type="EMBL" id="JALIDZ010000012">
    <property type="protein sequence ID" value="MCT8974411.1"/>
    <property type="molecule type" value="Genomic_DNA"/>
</dbReference>
<reference evidence="9 10" key="1">
    <citation type="submission" date="2022-04" db="EMBL/GenBank/DDBJ databases">
        <authorList>
            <person name="Ye Y.-Q."/>
            <person name="Du Z.-J."/>
        </authorList>
    </citation>
    <scope>NUCLEOTIDE SEQUENCE [LARGE SCALE GENOMIC DNA]</scope>
    <source>
        <strain evidence="9 10">A6E488</strain>
    </source>
</reference>
<organism evidence="9 10">
    <name type="scientific">Microbaculum marinisediminis</name>
    <dbReference type="NCBI Taxonomy" id="2931392"/>
    <lineage>
        <taxon>Bacteria</taxon>
        <taxon>Pseudomonadati</taxon>
        <taxon>Pseudomonadota</taxon>
        <taxon>Alphaproteobacteria</taxon>
        <taxon>Hyphomicrobiales</taxon>
        <taxon>Tepidamorphaceae</taxon>
        <taxon>Microbaculum</taxon>
    </lineage>
</organism>
<keyword evidence="6" id="KW-0653">Protein transport</keyword>
<keyword evidence="4 7" id="KW-1133">Transmembrane helix</keyword>
<accession>A0AAW5R2A0</accession>
<keyword evidence="2" id="KW-1003">Cell membrane</keyword>
<keyword evidence="10" id="KW-1185">Reference proteome</keyword>
<evidence type="ECO:0000259" key="8">
    <source>
        <dbReference type="Pfam" id="PF01618"/>
    </source>
</evidence>
<evidence type="ECO:0000256" key="4">
    <source>
        <dbReference type="ARBA" id="ARBA00022989"/>
    </source>
</evidence>
<evidence type="ECO:0000256" key="7">
    <source>
        <dbReference type="SAM" id="Phobius"/>
    </source>
</evidence>
<dbReference type="PANTHER" id="PTHR30625">
    <property type="entry name" value="PROTEIN TOLQ"/>
    <property type="match status" value="1"/>
</dbReference>
<dbReference type="Proteomes" id="UP001320898">
    <property type="component" value="Unassembled WGS sequence"/>
</dbReference>
<name>A0AAW5R2A0_9HYPH</name>
<evidence type="ECO:0000256" key="5">
    <source>
        <dbReference type="ARBA" id="ARBA00023136"/>
    </source>
</evidence>
<evidence type="ECO:0000313" key="9">
    <source>
        <dbReference type="EMBL" id="MCT8974411.1"/>
    </source>
</evidence>
<dbReference type="RefSeq" id="WP_261617998.1">
    <property type="nucleotide sequence ID" value="NZ_JALIDZ010000012.1"/>
</dbReference>
<dbReference type="PANTHER" id="PTHR30625:SF11">
    <property type="entry name" value="MOTA_TOLQ_EXBB PROTON CHANNEL DOMAIN-CONTAINING PROTEIN"/>
    <property type="match status" value="1"/>
</dbReference>
<protein>
    <submittedName>
        <fullName evidence="9">MotA/TolQ/ExbB proton channel family protein</fullName>
    </submittedName>
</protein>
<dbReference type="Pfam" id="PF01618">
    <property type="entry name" value="MotA_ExbB"/>
    <property type="match status" value="1"/>
</dbReference>
<keyword evidence="6" id="KW-0813">Transport</keyword>
<feature type="transmembrane region" description="Helical" evidence="7">
    <location>
        <begin position="39"/>
        <end position="59"/>
    </location>
</feature>
<evidence type="ECO:0000256" key="3">
    <source>
        <dbReference type="ARBA" id="ARBA00022692"/>
    </source>
</evidence>
<dbReference type="AlphaFoldDB" id="A0AAW5R2A0"/>
<keyword evidence="5 7" id="KW-0472">Membrane</keyword>
<comment type="similarity">
    <text evidence="6">Belongs to the exbB/tolQ family.</text>
</comment>
<comment type="subcellular location">
    <subcellularLocation>
        <location evidence="1">Cell membrane</location>
        <topology evidence="1">Multi-pass membrane protein</topology>
    </subcellularLocation>
    <subcellularLocation>
        <location evidence="6">Membrane</location>
        <topology evidence="6">Multi-pass membrane protein</topology>
    </subcellularLocation>
</comment>
<evidence type="ECO:0000256" key="1">
    <source>
        <dbReference type="ARBA" id="ARBA00004651"/>
    </source>
</evidence>
<evidence type="ECO:0000256" key="2">
    <source>
        <dbReference type="ARBA" id="ARBA00022475"/>
    </source>
</evidence>
<feature type="transmembrane region" description="Helical" evidence="7">
    <location>
        <begin position="179"/>
        <end position="205"/>
    </location>
</feature>
<proteinExistence type="inferred from homology"/>
<keyword evidence="3 7" id="KW-0812">Transmembrane</keyword>
<gene>
    <name evidence="9" type="ORF">MUB46_21290</name>
</gene>
<dbReference type="GO" id="GO:0005886">
    <property type="term" value="C:plasma membrane"/>
    <property type="evidence" value="ECO:0007669"/>
    <property type="project" value="UniProtKB-SubCell"/>
</dbReference>
<evidence type="ECO:0000313" key="10">
    <source>
        <dbReference type="Proteomes" id="UP001320898"/>
    </source>
</evidence>
<evidence type="ECO:0000256" key="6">
    <source>
        <dbReference type="RuleBase" id="RU004057"/>
    </source>
</evidence>
<feature type="transmembrane region" description="Helical" evidence="7">
    <location>
        <begin position="141"/>
        <end position="159"/>
    </location>
</feature>
<dbReference type="InterPro" id="IPR050790">
    <property type="entry name" value="ExbB/TolQ_transport"/>
</dbReference>
<feature type="domain" description="MotA/TolQ/ExbB proton channel" evidence="8">
    <location>
        <begin position="95"/>
        <end position="217"/>
    </location>
</feature>
<dbReference type="GO" id="GO:0017038">
    <property type="term" value="P:protein import"/>
    <property type="evidence" value="ECO:0007669"/>
    <property type="project" value="TreeGrafter"/>
</dbReference>
<sequence>MDETTAPSAPLPGPGLADDGVGGAILSGLHQILDLGGPIVALLLVLSVIALTIALVKAWQFVRLRPARIHLIAAVERWRRGETRLAAEQAALWSGPLAAVVNSAMTGLLSGASEDHVREDVEQTADEAVGELRAYLRGLEAIAQAAPLLGLLGTVIGMIDAFRVLESSGGDVDPAGLAGGIWVALLTTAVGLAVAIPAALLLHWFDGRVDGERRTIERLATLVLTNPPLADEAADPATAAPATVALHPTAGRGHAH</sequence>